<dbReference type="HAMAP" id="MF_01375">
    <property type="entry name" value="PhnX"/>
    <property type="match status" value="1"/>
</dbReference>
<dbReference type="InterPro" id="IPR006323">
    <property type="entry name" value="Phosphonoacetald_hydro"/>
</dbReference>
<keyword evidence="5 9" id="KW-0704">Schiff base</keyword>
<comment type="caution">
    <text evidence="10">The sequence shown here is derived from an EMBL/GenBank/DDBJ whole genome shotgun (WGS) entry which is preliminary data.</text>
</comment>
<keyword evidence="4 9" id="KW-0460">Magnesium</keyword>
<dbReference type="AlphaFoldDB" id="A0A370FB70"/>
<evidence type="ECO:0000256" key="6">
    <source>
        <dbReference type="ARBA" id="ARBA00052005"/>
    </source>
</evidence>
<dbReference type="GO" id="GO:0005829">
    <property type="term" value="C:cytosol"/>
    <property type="evidence" value="ECO:0007669"/>
    <property type="project" value="TreeGrafter"/>
</dbReference>
<dbReference type="PANTHER" id="PTHR43434:SF19">
    <property type="entry name" value="PHOSPHONOACETALDEHYDE HYDROLASE"/>
    <property type="match status" value="1"/>
</dbReference>
<keyword evidence="2 9" id="KW-0479">Metal-binding</keyword>
<dbReference type="GO" id="GO:0019700">
    <property type="term" value="P:organic phosphonate catabolic process"/>
    <property type="evidence" value="ECO:0007669"/>
    <property type="project" value="InterPro"/>
</dbReference>
<keyword evidence="11" id="KW-1185">Reference proteome</keyword>
<dbReference type="RefSeq" id="WP_114804124.1">
    <property type="nucleotide sequence ID" value="NZ_QQAV01000009.1"/>
</dbReference>
<evidence type="ECO:0000256" key="9">
    <source>
        <dbReference type="HAMAP-Rule" id="MF_01375"/>
    </source>
</evidence>
<name>A0A370FB70_9BURK</name>
<dbReference type="Gene3D" id="3.40.50.1000">
    <property type="entry name" value="HAD superfamily/HAD-like"/>
    <property type="match status" value="1"/>
</dbReference>
<evidence type="ECO:0000256" key="4">
    <source>
        <dbReference type="ARBA" id="ARBA00022842"/>
    </source>
</evidence>
<feature type="active site" description="Schiff-base intermediate with substrate" evidence="9">
    <location>
        <position position="54"/>
    </location>
</feature>
<dbReference type="SFLD" id="SFLDG01129">
    <property type="entry name" value="C1.5:_HAD__Beta-PGM__Phosphata"/>
    <property type="match status" value="1"/>
</dbReference>
<dbReference type="InterPro" id="IPR050155">
    <property type="entry name" value="HAD-like_hydrolase_sf"/>
</dbReference>
<dbReference type="GO" id="GO:0050194">
    <property type="term" value="F:phosphonoacetaldehyde hydrolase activity"/>
    <property type="evidence" value="ECO:0007669"/>
    <property type="project" value="UniProtKB-UniRule"/>
</dbReference>
<evidence type="ECO:0000256" key="7">
    <source>
        <dbReference type="ARBA" id="ARBA00056573"/>
    </source>
</evidence>
<feature type="binding site" evidence="9">
    <location>
        <position position="187"/>
    </location>
    <ligand>
        <name>Mg(2+)</name>
        <dbReference type="ChEBI" id="CHEBI:18420"/>
    </ligand>
</feature>
<dbReference type="Gene3D" id="1.10.150.240">
    <property type="entry name" value="Putative phosphatase, domain 2"/>
    <property type="match status" value="1"/>
</dbReference>
<sequence>MTDQQKLQAVVFDWAGTIIDFGSCAPMGAFVRLFERYGIDLSISEARGPMGVAKWDHIHALSQLPRVAAQWEARFGRGFTRADIDELYEVFTPMNAAVVPDFCDFIPGALDTVAAVRARGLRIGSTTGYNRPIMEVVTPIAAKGGYVPDNLVCAGDLAAGRPSPLMMYRCFADLGVWPAHTVVKVDDTGVGVQEGLNAGTWAVGLAISGNAAGLTLAEWQALDAAGQAQVRARATAELKSAGAHYVIDSVADLMPVLDDIEARLARGEWPSA</sequence>
<accession>A0A370FB70</accession>
<dbReference type="EC" id="3.11.1.1" evidence="8 9"/>
<comment type="function">
    <text evidence="7 9">Involved in phosphonate degradation.</text>
</comment>
<evidence type="ECO:0000256" key="3">
    <source>
        <dbReference type="ARBA" id="ARBA00022801"/>
    </source>
</evidence>
<dbReference type="GO" id="GO:0000287">
    <property type="term" value="F:magnesium ion binding"/>
    <property type="evidence" value="ECO:0007669"/>
    <property type="project" value="UniProtKB-UniRule"/>
</dbReference>
<dbReference type="GO" id="GO:0006281">
    <property type="term" value="P:DNA repair"/>
    <property type="evidence" value="ECO:0007669"/>
    <property type="project" value="TreeGrafter"/>
</dbReference>
<dbReference type="InterPro" id="IPR023214">
    <property type="entry name" value="HAD_sf"/>
</dbReference>
<comment type="catalytic activity">
    <reaction evidence="6 9">
        <text>phosphonoacetaldehyde + H2O = acetaldehyde + phosphate + H(+)</text>
        <dbReference type="Rhea" id="RHEA:18905"/>
        <dbReference type="ChEBI" id="CHEBI:15343"/>
        <dbReference type="ChEBI" id="CHEBI:15377"/>
        <dbReference type="ChEBI" id="CHEBI:15378"/>
        <dbReference type="ChEBI" id="CHEBI:43474"/>
        <dbReference type="ChEBI" id="CHEBI:58383"/>
        <dbReference type="EC" id="3.11.1.1"/>
    </reaction>
</comment>
<gene>
    <name evidence="9" type="primary">phnX</name>
    <name evidence="10" type="ORF">DFR41_109242</name>
</gene>
<evidence type="ECO:0000256" key="1">
    <source>
        <dbReference type="ARBA" id="ARBA00011738"/>
    </source>
</evidence>
<evidence type="ECO:0000256" key="8">
    <source>
        <dbReference type="ARBA" id="ARBA00066472"/>
    </source>
</evidence>
<keyword evidence="3 9" id="KW-0378">Hydrolase</keyword>
<dbReference type="OrthoDB" id="5504491at2"/>
<reference evidence="10 11" key="1">
    <citation type="submission" date="2018-07" db="EMBL/GenBank/DDBJ databases">
        <title>Genomic Encyclopedia of Type Strains, Phase IV (KMG-IV): sequencing the most valuable type-strain genomes for metagenomic binning, comparative biology and taxonomic classification.</title>
        <authorList>
            <person name="Goeker M."/>
        </authorList>
    </citation>
    <scope>NUCLEOTIDE SEQUENCE [LARGE SCALE GENOMIC DNA]</scope>
    <source>
        <strain evidence="10 11">DSM 21352</strain>
    </source>
</reference>
<dbReference type="EMBL" id="QQAV01000009">
    <property type="protein sequence ID" value="RDI21441.1"/>
    <property type="molecule type" value="Genomic_DNA"/>
</dbReference>
<evidence type="ECO:0000256" key="5">
    <source>
        <dbReference type="ARBA" id="ARBA00023270"/>
    </source>
</evidence>
<dbReference type="Proteomes" id="UP000255265">
    <property type="component" value="Unassembled WGS sequence"/>
</dbReference>
<dbReference type="GO" id="GO:0008967">
    <property type="term" value="F:phosphoglycolate phosphatase activity"/>
    <property type="evidence" value="ECO:0007669"/>
    <property type="project" value="TreeGrafter"/>
</dbReference>
<comment type="similarity">
    <text evidence="9">Belongs to the HAD-like hydrolase superfamily. PhnX family.</text>
</comment>
<evidence type="ECO:0000313" key="10">
    <source>
        <dbReference type="EMBL" id="RDI21441.1"/>
    </source>
</evidence>
<dbReference type="SUPFAM" id="SSF56784">
    <property type="entry name" value="HAD-like"/>
    <property type="match status" value="1"/>
</dbReference>
<dbReference type="FunFam" id="1.10.150.240:FF:000006">
    <property type="entry name" value="Phosphonoacetaldehyde hydrolase"/>
    <property type="match status" value="1"/>
</dbReference>
<dbReference type="InterPro" id="IPR023198">
    <property type="entry name" value="PGP-like_dom2"/>
</dbReference>
<dbReference type="Pfam" id="PF00702">
    <property type="entry name" value="Hydrolase"/>
    <property type="match status" value="1"/>
</dbReference>
<dbReference type="STRING" id="433924.NS331_07830"/>
<comment type="cofactor">
    <cofactor evidence="9">
        <name>Mg(2+)</name>
        <dbReference type="ChEBI" id="CHEBI:18420"/>
    </cofactor>
    <text evidence="9">Binds 1 Mg(2+) ion per subunit.</text>
</comment>
<feature type="active site" description="Nucleophile" evidence="9">
    <location>
        <position position="13"/>
    </location>
</feature>
<evidence type="ECO:0000313" key="11">
    <source>
        <dbReference type="Proteomes" id="UP000255265"/>
    </source>
</evidence>
<dbReference type="NCBIfam" id="TIGR01422">
    <property type="entry name" value="phosphonatase"/>
    <property type="match status" value="1"/>
</dbReference>
<organism evidence="10 11">
    <name type="scientific">Pseudacidovorax intermedius</name>
    <dbReference type="NCBI Taxonomy" id="433924"/>
    <lineage>
        <taxon>Bacteria</taxon>
        <taxon>Pseudomonadati</taxon>
        <taxon>Pseudomonadota</taxon>
        <taxon>Betaproteobacteria</taxon>
        <taxon>Burkholderiales</taxon>
        <taxon>Comamonadaceae</taxon>
        <taxon>Pseudacidovorax</taxon>
    </lineage>
</organism>
<feature type="binding site" evidence="9">
    <location>
        <position position="13"/>
    </location>
    <ligand>
        <name>Mg(2+)</name>
        <dbReference type="ChEBI" id="CHEBI:18420"/>
    </ligand>
</feature>
<dbReference type="SFLD" id="SFLDS00003">
    <property type="entry name" value="Haloacid_Dehalogenase"/>
    <property type="match status" value="1"/>
</dbReference>
<evidence type="ECO:0000256" key="2">
    <source>
        <dbReference type="ARBA" id="ARBA00022723"/>
    </source>
</evidence>
<proteinExistence type="inferred from homology"/>
<protein>
    <recommendedName>
        <fullName evidence="8 9">Phosphonoacetaldehyde hydrolase</fullName>
        <shortName evidence="9">Phosphonatase</shortName>
        <ecNumber evidence="8 9">3.11.1.1</ecNumber>
    </recommendedName>
    <alternativeName>
        <fullName evidence="9">Phosphonoacetaldehyde phosphonohydrolase</fullName>
    </alternativeName>
</protein>
<comment type="subunit">
    <text evidence="1 9">Homodimer.</text>
</comment>
<dbReference type="PANTHER" id="PTHR43434">
    <property type="entry name" value="PHOSPHOGLYCOLATE PHOSPHATASE"/>
    <property type="match status" value="1"/>
</dbReference>
<feature type="binding site" evidence="9">
    <location>
        <position position="15"/>
    </location>
    <ligand>
        <name>Mg(2+)</name>
        <dbReference type="ChEBI" id="CHEBI:18420"/>
    </ligand>
</feature>
<dbReference type="InterPro" id="IPR036412">
    <property type="entry name" value="HAD-like_sf"/>
</dbReference>